<gene>
    <name evidence="4" type="ORF">G5B05_15780</name>
    <name evidence="3" type="ORF">L0N21_17450</name>
</gene>
<reference evidence="4" key="2">
    <citation type="submission" date="2020-02" db="EMBL/GenBank/DDBJ databases">
        <authorList>
            <person name="Littmann E."/>
            <person name="Sorbara M."/>
        </authorList>
    </citation>
    <scope>NUCLEOTIDE SEQUENCE</scope>
    <source>
        <strain evidence="4">MSK.14.54</strain>
    </source>
</reference>
<evidence type="ECO:0000256" key="2">
    <source>
        <dbReference type="SAM" id="MobiDB-lite"/>
    </source>
</evidence>
<feature type="compositionally biased region" description="Acidic residues" evidence="2">
    <location>
        <begin position="95"/>
        <end position="108"/>
    </location>
</feature>
<dbReference type="Proteomes" id="UP001199915">
    <property type="component" value="Unassembled WGS sequence"/>
</dbReference>
<feature type="compositionally biased region" description="Polar residues" evidence="2">
    <location>
        <begin position="76"/>
        <end position="92"/>
    </location>
</feature>
<accession>A0AAE3JVZ6</accession>
<name>A0AAE3JVZ6_9FIRM</name>
<dbReference type="RefSeq" id="WP_118659178.1">
    <property type="nucleotide sequence ID" value="NZ_JAAINI010000024.1"/>
</dbReference>
<sequence length="131" mass="14922">MERKKTQATTAKLKKVQTEIKKTKDKLNKLMAEEERLTVQYQTESYEETLAYLKSASKNGKPDLEEMWKFLQSTYSPELKNSVSPSTGNSAPSEESTDDVEENSETEETSSTVPEQKISHYDSNDLEFLAD</sequence>
<feature type="region of interest" description="Disordered" evidence="2">
    <location>
        <begin position="76"/>
        <end position="131"/>
    </location>
</feature>
<evidence type="ECO:0000256" key="1">
    <source>
        <dbReference type="SAM" id="Coils"/>
    </source>
</evidence>
<dbReference type="AlphaFoldDB" id="A0AAE3JVZ6"/>
<comment type="caution">
    <text evidence="3">The sequence shown here is derived from an EMBL/GenBank/DDBJ whole genome shotgun (WGS) entry which is preliminary data.</text>
</comment>
<dbReference type="Proteomes" id="UP000768180">
    <property type="component" value="Unassembled WGS sequence"/>
</dbReference>
<feature type="coiled-coil region" evidence="1">
    <location>
        <begin position="13"/>
        <end position="40"/>
    </location>
</feature>
<evidence type="ECO:0000313" key="6">
    <source>
        <dbReference type="Proteomes" id="UP001199915"/>
    </source>
</evidence>
<evidence type="ECO:0000313" key="5">
    <source>
        <dbReference type="Proteomes" id="UP000768180"/>
    </source>
</evidence>
<reference evidence="4 5" key="1">
    <citation type="journal article" date="2020" name="Cell Host Microbe">
        <title>Functional and Genomic Variation between Human-Derived Isolates of Lachnospiraceae Reveals Inter- and Intra-Species Diversity.</title>
        <authorList>
            <person name="Sorbara M.T."/>
            <person name="Littmann E.R."/>
            <person name="Fontana E."/>
            <person name="Moody T.U."/>
            <person name="Kohout C.E."/>
            <person name="Gjonbalaj M."/>
            <person name="Eaton V."/>
            <person name="Seok R."/>
            <person name="Leiner I.M."/>
            <person name="Pamer E.G."/>
        </authorList>
    </citation>
    <scope>NUCLEOTIDE SEQUENCE [LARGE SCALE GENOMIC DNA]</scope>
    <source>
        <strain evidence="4 5">MSK.14.54</strain>
    </source>
</reference>
<evidence type="ECO:0000313" key="3">
    <source>
        <dbReference type="EMBL" id="MCG4767268.1"/>
    </source>
</evidence>
<keyword evidence="1" id="KW-0175">Coiled coil</keyword>
<dbReference type="EMBL" id="JAKNFS010000038">
    <property type="protein sequence ID" value="MCG4767268.1"/>
    <property type="molecule type" value="Genomic_DNA"/>
</dbReference>
<protein>
    <submittedName>
        <fullName evidence="3">Uncharacterized protein</fullName>
    </submittedName>
</protein>
<dbReference type="EMBL" id="JAAITQ010000049">
    <property type="protein sequence ID" value="NSE17810.1"/>
    <property type="molecule type" value="Genomic_DNA"/>
</dbReference>
<reference evidence="3" key="3">
    <citation type="submission" date="2022-01" db="EMBL/GenBank/DDBJ databases">
        <title>Collection of gut derived symbiotic bacterial strains cultured from healthy donors.</title>
        <authorList>
            <person name="Lin H."/>
            <person name="Kohout C."/>
            <person name="Waligurski E."/>
            <person name="Pamer E.G."/>
        </authorList>
    </citation>
    <scope>NUCLEOTIDE SEQUENCE</scope>
    <source>
        <strain evidence="3">DFI.5.49</strain>
    </source>
</reference>
<proteinExistence type="predicted"/>
<keyword evidence="5" id="KW-1185">Reference proteome</keyword>
<organism evidence="3 6">
    <name type="scientific">Fusicatenibacter saccharivorans</name>
    <dbReference type="NCBI Taxonomy" id="1150298"/>
    <lineage>
        <taxon>Bacteria</taxon>
        <taxon>Bacillati</taxon>
        <taxon>Bacillota</taxon>
        <taxon>Clostridia</taxon>
        <taxon>Lachnospirales</taxon>
        <taxon>Lachnospiraceae</taxon>
        <taxon>Fusicatenibacter</taxon>
    </lineage>
</organism>
<evidence type="ECO:0000313" key="4">
    <source>
        <dbReference type="EMBL" id="NSE17810.1"/>
    </source>
</evidence>